<protein>
    <recommendedName>
        <fullName evidence="3">NAD(P)-binding protein</fullName>
    </recommendedName>
</protein>
<dbReference type="GO" id="GO:0016491">
    <property type="term" value="F:oxidoreductase activity"/>
    <property type="evidence" value="ECO:0007669"/>
    <property type="project" value="UniProtKB-KW"/>
</dbReference>
<gene>
    <name evidence="2" type="ORF">JR316_006681</name>
</gene>
<dbReference type="EMBL" id="JAFIQS010000006">
    <property type="protein sequence ID" value="KAG5168088.1"/>
    <property type="molecule type" value="Genomic_DNA"/>
</dbReference>
<dbReference type="PANTHER" id="PTHR43157">
    <property type="entry name" value="PHOSPHATIDYLINOSITOL-GLYCAN BIOSYNTHESIS CLASS F PROTEIN-RELATED"/>
    <property type="match status" value="1"/>
</dbReference>
<organism evidence="2">
    <name type="scientific">Psilocybe cubensis</name>
    <name type="common">Psychedelic mushroom</name>
    <name type="synonym">Stropharia cubensis</name>
    <dbReference type="NCBI Taxonomy" id="181762"/>
    <lineage>
        <taxon>Eukaryota</taxon>
        <taxon>Fungi</taxon>
        <taxon>Dikarya</taxon>
        <taxon>Basidiomycota</taxon>
        <taxon>Agaricomycotina</taxon>
        <taxon>Agaricomycetes</taxon>
        <taxon>Agaricomycetidae</taxon>
        <taxon>Agaricales</taxon>
        <taxon>Agaricineae</taxon>
        <taxon>Strophariaceae</taxon>
        <taxon>Psilocybe</taxon>
    </lineage>
</organism>
<evidence type="ECO:0000313" key="2">
    <source>
        <dbReference type="EMBL" id="KAG5168088.1"/>
    </source>
</evidence>
<sequence length="346" mass="38901">MGKLTPADFIRDQWSTVAPVVKVDLTGKTIIVTGANSGIGLETAKHFARMSPGRLIITCRNKEKGEEAVKQIIQATGYASVEAWILDLVDFRSVKSFAERYEQEGGRLDIIIQNAAVAYPGQAQYTEDGWELSTKVNNLSTSLLTLLLIPRMLDTAKKYNTTPRIVIAASETHFWVQMDKDVVNSPNFFRTYAHQEFSTPAHERYYGTKLLNLLFCRALNDRLHRLPLIVNAPNPGFCASGLLRSYTTLGQKIKFWFMNLLLARTSEQGSRQFVWAAIGGEERKDELRGAYISLAQVTEPSDYILSEEGKFAQDKIWEDLIAELTKIEPRIRNIVQECLTPPAPAV</sequence>
<name>A0A8H7XYR4_PSICU</name>
<reference evidence="2" key="1">
    <citation type="submission" date="2021-02" db="EMBL/GenBank/DDBJ databases">
        <title>Psilocybe cubensis genome.</title>
        <authorList>
            <person name="Mckernan K.J."/>
            <person name="Crawford S."/>
            <person name="Trippe A."/>
            <person name="Kane L.T."/>
            <person name="Mclaughlin S."/>
        </authorList>
    </citation>
    <scope>NUCLEOTIDE SEQUENCE [LARGE SCALE GENOMIC DNA]</scope>
    <source>
        <strain evidence="2">MGC-MH-2018</strain>
    </source>
</reference>
<keyword evidence="1" id="KW-0560">Oxidoreductase</keyword>
<accession>A0A8H7XYR4</accession>
<dbReference type="InterPro" id="IPR002347">
    <property type="entry name" value="SDR_fam"/>
</dbReference>
<comment type="caution">
    <text evidence="2">The sequence shown here is derived from an EMBL/GenBank/DDBJ whole genome shotgun (WGS) entry which is preliminary data.</text>
</comment>
<dbReference type="InterPro" id="IPR036291">
    <property type="entry name" value="NAD(P)-bd_dom_sf"/>
</dbReference>
<dbReference type="Pfam" id="PF00106">
    <property type="entry name" value="adh_short"/>
    <property type="match status" value="1"/>
</dbReference>
<dbReference type="AlphaFoldDB" id="A0A8H7XYR4"/>
<dbReference type="PANTHER" id="PTHR43157:SF31">
    <property type="entry name" value="PHOSPHATIDYLINOSITOL-GLYCAN BIOSYNTHESIS CLASS F PROTEIN"/>
    <property type="match status" value="1"/>
</dbReference>
<proteinExistence type="predicted"/>
<dbReference type="SUPFAM" id="SSF51735">
    <property type="entry name" value="NAD(P)-binding Rossmann-fold domains"/>
    <property type="match status" value="1"/>
</dbReference>
<evidence type="ECO:0000256" key="1">
    <source>
        <dbReference type="ARBA" id="ARBA00023002"/>
    </source>
</evidence>
<dbReference type="PRINTS" id="PR00081">
    <property type="entry name" value="GDHRDH"/>
</dbReference>
<dbReference type="Gene3D" id="3.40.50.720">
    <property type="entry name" value="NAD(P)-binding Rossmann-like Domain"/>
    <property type="match status" value="1"/>
</dbReference>
<evidence type="ECO:0008006" key="3">
    <source>
        <dbReference type="Google" id="ProtNLM"/>
    </source>
</evidence>